<proteinExistence type="predicted"/>
<comment type="caution">
    <text evidence="1">The sequence shown here is derived from an EMBL/GenBank/DDBJ whole genome shotgun (WGS) entry which is preliminary data.</text>
</comment>
<dbReference type="EMBL" id="JAAAIM010000463">
    <property type="protein sequence ID" value="KAG0287744.1"/>
    <property type="molecule type" value="Genomic_DNA"/>
</dbReference>
<sequence>MGARVYKLSNDIESAVDVVSESSVKVDADKAKAVHGFALAPPLRPDTTKPARDLHKDLTDQVEARFVVDTIPDATLVAIFLNPGCFDFTFFDGDSQHLIKAKDLALSALLELALDIEKKTPSEPVTPPKTKPHSWKDIHHSKLTNTRTPLAKARAEFMEYYDTVTGDTKTYAAALDSPQNY</sequence>
<reference evidence="1 2" key="1">
    <citation type="journal article" date="2020" name="Fungal Divers.">
        <title>Resolving the Mortierellaceae phylogeny through synthesis of multi-gene phylogenetics and phylogenomics.</title>
        <authorList>
            <person name="Vandepol N."/>
            <person name="Liber J."/>
            <person name="Desiro A."/>
            <person name="Na H."/>
            <person name="Kennedy M."/>
            <person name="Barry K."/>
            <person name="Grigoriev I.V."/>
            <person name="Miller A.N."/>
            <person name="O'Donnell K."/>
            <person name="Stajich J.E."/>
            <person name="Bonito G."/>
        </authorList>
    </citation>
    <scope>NUCLEOTIDE SEQUENCE [LARGE SCALE GENOMIC DNA]</scope>
    <source>
        <strain evidence="1 2">AD045</strain>
    </source>
</reference>
<accession>A0ABQ7JZP7</accession>
<name>A0ABQ7JZP7_9FUNG</name>
<keyword evidence="2" id="KW-1185">Reference proteome</keyword>
<protein>
    <submittedName>
        <fullName evidence="1">Uncharacterized protein</fullName>
    </submittedName>
</protein>
<gene>
    <name evidence="1" type="ORF">BGZ96_008374</name>
</gene>
<evidence type="ECO:0000313" key="1">
    <source>
        <dbReference type="EMBL" id="KAG0287744.1"/>
    </source>
</evidence>
<evidence type="ECO:0000313" key="2">
    <source>
        <dbReference type="Proteomes" id="UP001194696"/>
    </source>
</evidence>
<organism evidence="1 2">
    <name type="scientific">Linnemannia gamsii</name>
    <dbReference type="NCBI Taxonomy" id="64522"/>
    <lineage>
        <taxon>Eukaryota</taxon>
        <taxon>Fungi</taxon>
        <taxon>Fungi incertae sedis</taxon>
        <taxon>Mucoromycota</taxon>
        <taxon>Mortierellomycotina</taxon>
        <taxon>Mortierellomycetes</taxon>
        <taxon>Mortierellales</taxon>
        <taxon>Mortierellaceae</taxon>
        <taxon>Linnemannia</taxon>
    </lineage>
</organism>
<dbReference type="Proteomes" id="UP001194696">
    <property type="component" value="Unassembled WGS sequence"/>
</dbReference>
<feature type="non-terminal residue" evidence="1">
    <location>
        <position position="181"/>
    </location>
</feature>